<comment type="catalytic activity">
    <reaction evidence="7">
        <text>1D-myo-inositol 1,3,4,5,6-pentakisphosphate + ATP = 1D-myo-inositol hexakisphosphate + ADP + H(+)</text>
        <dbReference type="Rhea" id="RHEA:20313"/>
        <dbReference type="ChEBI" id="CHEBI:15378"/>
        <dbReference type="ChEBI" id="CHEBI:30616"/>
        <dbReference type="ChEBI" id="CHEBI:57733"/>
        <dbReference type="ChEBI" id="CHEBI:58130"/>
        <dbReference type="ChEBI" id="CHEBI:456216"/>
        <dbReference type="EC" id="2.7.1.158"/>
    </reaction>
</comment>
<comment type="caution">
    <text evidence="8">The sequence shown here is derived from an EMBL/GenBank/DDBJ whole genome shotgun (WGS) entry which is preliminary data.</text>
</comment>
<comment type="function">
    <text evidence="7">Phosphorylates Ins(1,3,4,5,6)P5 at position 2 to form Ins(1,2,3,4,5,6)P6 (InsP6 or phytate).</text>
</comment>
<evidence type="ECO:0000256" key="6">
    <source>
        <dbReference type="ARBA" id="ARBA00022840"/>
    </source>
</evidence>
<dbReference type="GO" id="GO:0035299">
    <property type="term" value="F:inositol-1,3,4,5,6-pentakisphosphate 2-kinase activity"/>
    <property type="evidence" value="ECO:0007669"/>
    <property type="project" value="UniProtKB-EC"/>
</dbReference>
<dbReference type="PANTHER" id="PTHR14456">
    <property type="entry name" value="INOSITOL POLYPHOSPHATE KINASE 1"/>
    <property type="match status" value="1"/>
</dbReference>
<evidence type="ECO:0000256" key="2">
    <source>
        <dbReference type="ARBA" id="ARBA00012023"/>
    </source>
</evidence>
<keyword evidence="4 7" id="KW-0547">Nucleotide-binding</keyword>
<dbReference type="SUPFAM" id="SSF140924">
    <property type="entry name" value="Duffy binding domain-like"/>
    <property type="match status" value="1"/>
</dbReference>
<dbReference type="GO" id="GO:0032958">
    <property type="term" value="P:inositol phosphate biosynthetic process"/>
    <property type="evidence" value="ECO:0007669"/>
    <property type="project" value="TreeGrafter"/>
</dbReference>
<dbReference type="AlphaFoldDB" id="A0A0T6B5L6"/>
<gene>
    <name evidence="8" type="ORF">AMK59_4775</name>
</gene>
<evidence type="ECO:0000256" key="1">
    <source>
        <dbReference type="ARBA" id="ARBA00007229"/>
    </source>
</evidence>
<dbReference type="EC" id="2.7.1.158" evidence="2 7"/>
<evidence type="ECO:0000256" key="3">
    <source>
        <dbReference type="ARBA" id="ARBA00022679"/>
    </source>
</evidence>
<reference evidence="8 9" key="1">
    <citation type="submission" date="2015-09" db="EMBL/GenBank/DDBJ databases">
        <title>Draft genome of the scarab beetle Oryctes borbonicus.</title>
        <authorList>
            <person name="Meyer J.M."/>
            <person name="Markov G.V."/>
            <person name="Baskaran P."/>
            <person name="Herrmann M."/>
            <person name="Sommer R.J."/>
            <person name="Roedelsperger C."/>
        </authorList>
    </citation>
    <scope>NUCLEOTIDE SEQUENCE [LARGE SCALE GENOMIC DNA]</scope>
    <source>
        <strain evidence="8">OB123</strain>
        <tissue evidence="8">Whole animal</tissue>
    </source>
</reference>
<dbReference type="GO" id="GO:0005634">
    <property type="term" value="C:nucleus"/>
    <property type="evidence" value="ECO:0007669"/>
    <property type="project" value="TreeGrafter"/>
</dbReference>
<feature type="non-terminal residue" evidence="8">
    <location>
        <position position="1"/>
    </location>
</feature>
<dbReference type="OrthoDB" id="6765404at2759"/>
<organism evidence="8 9">
    <name type="scientific">Oryctes borbonicus</name>
    <dbReference type="NCBI Taxonomy" id="1629725"/>
    <lineage>
        <taxon>Eukaryota</taxon>
        <taxon>Metazoa</taxon>
        <taxon>Ecdysozoa</taxon>
        <taxon>Arthropoda</taxon>
        <taxon>Hexapoda</taxon>
        <taxon>Insecta</taxon>
        <taxon>Pterygota</taxon>
        <taxon>Neoptera</taxon>
        <taxon>Endopterygota</taxon>
        <taxon>Coleoptera</taxon>
        <taxon>Polyphaga</taxon>
        <taxon>Scarabaeiformia</taxon>
        <taxon>Scarabaeidae</taxon>
        <taxon>Dynastinae</taxon>
        <taxon>Oryctes</taxon>
    </lineage>
</organism>
<comment type="domain">
    <text evidence="7">The EXKPK motif is conserved in inositol-pentakisphosphate 2-kinases of both family 1 and 2.</text>
</comment>
<evidence type="ECO:0000313" key="9">
    <source>
        <dbReference type="Proteomes" id="UP000051574"/>
    </source>
</evidence>
<evidence type="ECO:0000313" key="8">
    <source>
        <dbReference type="EMBL" id="KRT82688.1"/>
    </source>
</evidence>
<evidence type="ECO:0000256" key="5">
    <source>
        <dbReference type="ARBA" id="ARBA00022777"/>
    </source>
</evidence>
<dbReference type="InterPro" id="IPR043001">
    <property type="entry name" value="IP5_2-K_N_lobe"/>
</dbReference>
<dbReference type="Pfam" id="PF06090">
    <property type="entry name" value="Ins_P5_2-kin"/>
    <property type="match status" value="1"/>
</dbReference>
<dbReference type="Proteomes" id="UP000051574">
    <property type="component" value="Unassembled WGS sequence"/>
</dbReference>
<keyword evidence="6 7" id="KW-0067">ATP-binding</keyword>
<evidence type="ECO:0000256" key="7">
    <source>
        <dbReference type="RuleBase" id="RU364126"/>
    </source>
</evidence>
<comment type="similarity">
    <text evidence="1">Belongs to the IPK1 type 2 family.</text>
</comment>
<feature type="non-terminal residue" evidence="8">
    <location>
        <position position="198"/>
    </location>
</feature>
<evidence type="ECO:0000256" key="4">
    <source>
        <dbReference type="ARBA" id="ARBA00022741"/>
    </source>
</evidence>
<keyword evidence="5 7" id="KW-0418">Kinase</keyword>
<dbReference type="EMBL" id="LJIG01009634">
    <property type="protein sequence ID" value="KRT82688.1"/>
    <property type="molecule type" value="Genomic_DNA"/>
</dbReference>
<dbReference type="GO" id="GO:0005524">
    <property type="term" value="F:ATP binding"/>
    <property type="evidence" value="ECO:0007669"/>
    <property type="project" value="UniProtKB-KW"/>
</dbReference>
<name>A0A0T6B5L6_9SCAR</name>
<accession>A0A0T6B5L6</accession>
<proteinExistence type="inferred from homology"/>
<keyword evidence="9" id="KW-1185">Reference proteome</keyword>
<keyword evidence="3 7" id="KW-0808">Transferase</keyword>
<sequence>YYRCQVYSRQSILRDSYSGSPVRKGLFYNVILGLKFLLNTVLINNIQETTLNHKIQAQIQDIIMSNVLYSFFSIQQILTKMSVVFVQPLKKEPKQEWIYRGEGNANLVISLPDKRQILRIQKTDKPKTFLVWLLNWLSDFLYWDTKHELNVDSQDLKFYKLVMMPLLGQFVCEATPIFMSRKQTHDLNRAIAQCRPSK</sequence>
<protein>
    <recommendedName>
        <fullName evidence="2 7">Inositol-pentakisphosphate 2-kinase</fullName>
        <ecNumber evidence="2 7">2.7.1.158</ecNumber>
    </recommendedName>
</protein>
<dbReference type="InterPro" id="IPR009286">
    <property type="entry name" value="Ins_P5_2-kin"/>
</dbReference>
<dbReference type="PANTHER" id="PTHR14456:SF2">
    <property type="entry name" value="INOSITOL-PENTAKISPHOSPHATE 2-KINASE"/>
    <property type="match status" value="1"/>
</dbReference>
<dbReference type="Gene3D" id="3.30.200.110">
    <property type="entry name" value="Inositol-pentakisphosphate 2-kinase, N-lobe"/>
    <property type="match status" value="1"/>
</dbReference>